<dbReference type="EMBL" id="BEGY01000204">
    <property type="protein sequence ID" value="GAX85924.1"/>
    <property type="molecule type" value="Genomic_DNA"/>
</dbReference>
<feature type="region of interest" description="Disordered" evidence="1">
    <location>
        <begin position="115"/>
        <end position="152"/>
    </location>
</feature>
<keyword evidence="3" id="KW-1185">Reference proteome</keyword>
<sequence>MNLPNSAVTAKNCSVQTAAGYAARFDFPLGRIPLGLSSTASLHDEDQTLSWIDDSVIKPSESPATMKDVADAITNGTATTWPLIGLQVLNGFTGETAGQAWLKFEAANNKAARKQAADMAEHSLPPINGRGRGGRRNSADAAKMMSSSSGQK</sequence>
<evidence type="ECO:0000313" key="3">
    <source>
        <dbReference type="Proteomes" id="UP000232323"/>
    </source>
</evidence>
<accession>A0A250XS91</accession>
<gene>
    <name evidence="2" type="ORF">CEUSTIGMA_g13340.t1</name>
</gene>
<evidence type="ECO:0000256" key="1">
    <source>
        <dbReference type="SAM" id="MobiDB-lite"/>
    </source>
</evidence>
<evidence type="ECO:0000313" key="2">
    <source>
        <dbReference type="EMBL" id="GAX85924.1"/>
    </source>
</evidence>
<comment type="caution">
    <text evidence="2">The sequence shown here is derived from an EMBL/GenBank/DDBJ whole genome shotgun (WGS) entry which is preliminary data.</text>
</comment>
<name>A0A250XS91_9CHLO</name>
<dbReference type="Proteomes" id="UP000232323">
    <property type="component" value="Unassembled WGS sequence"/>
</dbReference>
<proteinExistence type="predicted"/>
<protein>
    <submittedName>
        <fullName evidence="2">Uncharacterized protein</fullName>
    </submittedName>
</protein>
<organism evidence="2 3">
    <name type="scientific">Chlamydomonas eustigma</name>
    <dbReference type="NCBI Taxonomy" id="1157962"/>
    <lineage>
        <taxon>Eukaryota</taxon>
        <taxon>Viridiplantae</taxon>
        <taxon>Chlorophyta</taxon>
        <taxon>core chlorophytes</taxon>
        <taxon>Chlorophyceae</taxon>
        <taxon>CS clade</taxon>
        <taxon>Chlamydomonadales</taxon>
        <taxon>Chlamydomonadaceae</taxon>
        <taxon>Chlamydomonas</taxon>
    </lineage>
</organism>
<dbReference type="AlphaFoldDB" id="A0A250XS91"/>
<reference evidence="2 3" key="1">
    <citation type="submission" date="2017-08" db="EMBL/GenBank/DDBJ databases">
        <title>Acidophilic green algal genome provides insights into adaptation to an acidic environment.</title>
        <authorList>
            <person name="Hirooka S."/>
            <person name="Hirose Y."/>
            <person name="Kanesaki Y."/>
            <person name="Higuchi S."/>
            <person name="Fujiwara T."/>
            <person name="Onuma R."/>
            <person name="Era A."/>
            <person name="Ohbayashi R."/>
            <person name="Uzuka A."/>
            <person name="Nozaki H."/>
            <person name="Yoshikawa H."/>
            <person name="Miyagishima S.Y."/>
        </authorList>
    </citation>
    <scope>NUCLEOTIDE SEQUENCE [LARGE SCALE GENOMIC DNA]</scope>
    <source>
        <strain evidence="2 3">NIES-2499</strain>
    </source>
</reference>
<feature type="compositionally biased region" description="Low complexity" evidence="1">
    <location>
        <begin position="139"/>
        <end position="152"/>
    </location>
</feature>